<feature type="transmembrane region" description="Helical" evidence="1">
    <location>
        <begin position="53"/>
        <end position="70"/>
    </location>
</feature>
<protein>
    <submittedName>
        <fullName evidence="2">Uncharacterized protein</fullName>
    </submittedName>
</protein>
<keyword evidence="1" id="KW-0472">Membrane</keyword>
<sequence length="81" mass="8974">MSVVFFKGVGRFIAIWGIQSVALVVTTFVYTGLFHSNIYWPFAPLSQSAGGTLDYVFVALFTLVTLFLSLRARSVSRTTMT</sequence>
<keyword evidence="1" id="KW-0812">Transmembrane</keyword>
<evidence type="ECO:0000313" key="3">
    <source>
        <dbReference type="Proteomes" id="UP000182284"/>
    </source>
</evidence>
<dbReference type="EMBL" id="FNBL01000001">
    <property type="protein sequence ID" value="SDE76312.1"/>
    <property type="molecule type" value="Genomic_DNA"/>
</dbReference>
<dbReference type="Proteomes" id="UP000182284">
    <property type="component" value="Unassembled WGS sequence"/>
</dbReference>
<dbReference type="AlphaFoldDB" id="A0A1G7FKB4"/>
<evidence type="ECO:0000256" key="1">
    <source>
        <dbReference type="SAM" id="Phobius"/>
    </source>
</evidence>
<gene>
    <name evidence="2" type="ORF">SAMN04488117_101125</name>
</gene>
<proteinExistence type="predicted"/>
<keyword evidence="1" id="KW-1133">Transmembrane helix</keyword>
<feature type="transmembrane region" description="Helical" evidence="1">
    <location>
        <begin position="12"/>
        <end position="33"/>
    </location>
</feature>
<name>A0A1G7FKB4_9RHOB</name>
<accession>A0A1G7FKB4</accession>
<reference evidence="2 3" key="1">
    <citation type="submission" date="2016-10" db="EMBL/GenBank/DDBJ databases">
        <authorList>
            <person name="de Groot N.N."/>
        </authorList>
    </citation>
    <scope>NUCLEOTIDE SEQUENCE [LARGE SCALE GENOMIC DNA]</scope>
    <source>
        <strain evidence="2 3">DSM 27375</strain>
    </source>
</reference>
<evidence type="ECO:0000313" key="2">
    <source>
        <dbReference type="EMBL" id="SDE76312.1"/>
    </source>
</evidence>
<organism evidence="2 3">
    <name type="scientific">Celeribacter baekdonensis</name>
    <dbReference type="NCBI Taxonomy" id="875171"/>
    <lineage>
        <taxon>Bacteria</taxon>
        <taxon>Pseudomonadati</taxon>
        <taxon>Pseudomonadota</taxon>
        <taxon>Alphaproteobacteria</taxon>
        <taxon>Rhodobacterales</taxon>
        <taxon>Roseobacteraceae</taxon>
        <taxon>Celeribacter</taxon>
    </lineage>
</organism>